<evidence type="ECO:0000256" key="4">
    <source>
        <dbReference type="ARBA" id="ARBA00022679"/>
    </source>
</evidence>
<dbReference type="InterPro" id="IPR003661">
    <property type="entry name" value="HisK_dim/P_dom"/>
</dbReference>
<dbReference type="EC" id="2.7.13.3" evidence="2"/>
<dbReference type="AlphaFoldDB" id="A0A450X3Q9"/>
<evidence type="ECO:0000256" key="3">
    <source>
        <dbReference type="ARBA" id="ARBA00022553"/>
    </source>
</evidence>
<dbReference type="InterPro" id="IPR005467">
    <property type="entry name" value="His_kinase_dom"/>
</dbReference>
<proteinExistence type="predicted"/>
<dbReference type="PANTHER" id="PTHR43065:SF10">
    <property type="entry name" value="PEROXIDE STRESS-ACTIVATED HISTIDINE KINASE MAK3"/>
    <property type="match status" value="1"/>
</dbReference>
<keyword evidence="3" id="KW-0597">Phosphoprotein</keyword>
<evidence type="ECO:0000256" key="6">
    <source>
        <dbReference type="ARBA" id="ARBA00022777"/>
    </source>
</evidence>
<sequence>MVANRTETFEKSYDVFIEYEQTGESFSLKEIAEKVGWVESTVRTYLSKKWDSFILRNSDGKCRVEGLRKLYTLEEYLQLMTQTEKSLRRELGNKQAALLHSQQVASLGVMASGLAHEIMQPVQVILTTAQNCREDARESGLDAPFLGEDLERIIHRAERIDSIINHLRMLSRERTPQSKAVALEAVVGEVFSLFDQQLKTHGVRAERQFPPELPPIFMDPVQLEQVFINLITNAREALERSEGDEKAITVCAEARGEGVEVIFSDTGEGIAPDQVDKVFEPFVTTKEKGVGLGLYITRDILQSYGGAIRAKNAPGRGAIFTLRLPVYRGEDAEIDR</sequence>
<dbReference type="InterPro" id="IPR036890">
    <property type="entry name" value="HATPase_C_sf"/>
</dbReference>
<evidence type="ECO:0000256" key="5">
    <source>
        <dbReference type="ARBA" id="ARBA00022741"/>
    </source>
</evidence>
<evidence type="ECO:0000256" key="1">
    <source>
        <dbReference type="ARBA" id="ARBA00000085"/>
    </source>
</evidence>
<evidence type="ECO:0000313" key="11">
    <source>
        <dbReference type="EMBL" id="VFK23926.1"/>
    </source>
</evidence>
<name>A0A450X3Q9_9GAMM</name>
<dbReference type="EMBL" id="CAADFM010000008">
    <property type="protein sequence ID" value="VFK07204.1"/>
    <property type="molecule type" value="Genomic_DNA"/>
</dbReference>
<keyword evidence="6 11" id="KW-0418">Kinase</keyword>
<evidence type="ECO:0000256" key="2">
    <source>
        <dbReference type="ARBA" id="ARBA00012438"/>
    </source>
</evidence>
<dbReference type="InterPro" id="IPR003594">
    <property type="entry name" value="HATPase_dom"/>
</dbReference>
<keyword evidence="8" id="KW-0902">Two-component regulatory system</keyword>
<organism evidence="11">
    <name type="scientific">Candidatus Kentrum sp. LPFa</name>
    <dbReference type="NCBI Taxonomy" id="2126335"/>
    <lineage>
        <taxon>Bacteria</taxon>
        <taxon>Pseudomonadati</taxon>
        <taxon>Pseudomonadota</taxon>
        <taxon>Gammaproteobacteria</taxon>
        <taxon>Candidatus Kentrum</taxon>
    </lineage>
</organism>
<comment type="catalytic activity">
    <reaction evidence="1">
        <text>ATP + protein L-histidine = ADP + protein N-phospho-L-histidine.</text>
        <dbReference type="EC" id="2.7.13.3"/>
    </reaction>
</comment>
<dbReference type="Pfam" id="PF02518">
    <property type="entry name" value="HATPase_c"/>
    <property type="match status" value="1"/>
</dbReference>
<dbReference type="SMART" id="SM00387">
    <property type="entry name" value="HATPase_c"/>
    <property type="match status" value="1"/>
</dbReference>
<dbReference type="Gene3D" id="1.10.287.130">
    <property type="match status" value="1"/>
</dbReference>
<evidence type="ECO:0000313" key="10">
    <source>
        <dbReference type="EMBL" id="VFK07204.1"/>
    </source>
</evidence>
<dbReference type="SUPFAM" id="SSF47384">
    <property type="entry name" value="Homodimeric domain of signal transducing histidine kinase"/>
    <property type="match status" value="1"/>
</dbReference>
<dbReference type="PANTHER" id="PTHR43065">
    <property type="entry name" value="SENSOR HISTIDINE KINASE"/>
    <property type="match status" value="1"/>
</dbReference>
<dbReference type="SMART" id="SM00388">
    <property type="entry name" value="HisKA"/>
    <property type="match status" value="1"/>
</dbReference>
<reference evidence="11" key="1">
    <citation type="submission" date="2019-02" db="EMBL/GenBank/DDBJ databases">
        <authorList>
            <person name="Gruber-Vodicka R. H."/>
            <person name="Seah K. B. B."/>
        </authorList>
    </citation>
    <scope>NUCLEOTIDE SEQUENCE</scope>
    <source>
        <strain evidence="10">BECK_S312</strain>
        <strain evidence="11">BECK_S426</strain>
    </source>
</reference>
<evidence type="ECO:0000256" key="7">
    <source>
        <dbReference type="ARBA" id="ARBA00022840"/>
    </source>
</evidence>
<accession>A0A450X3Q9</accession>
<dbReference type="InterPro" id="IPR004358">
    <property type="entry name" value="Sig_transdc_His_kin-like_C"/>
</dbReference>
<keyword evidence="4" id="KW-0808">Transferase</keyword>
<dbReference type="PRINTS" id="PR00344">
    <property type="entry name" value="BCTRLSENSOR"/>
</dbReference>
<evidence type="ECO:0000259" key="9">
    <source>
        <dbReference type="PROSITE" id="PS50109"/>
    </source>
</evidence>
<keyword evidence="7" id="KW-0067">ATP-binding</keyword>
<dbReference type="EMBL" id="CAADFP010000009">
    <property type="protein sequence ID" value="VFK23926.1"/>
    <property type="molecule type" value="Genomic_DNA"/>
</dbReference>
<keyword evidence="5" id="KW-0547">Nucleotide-binding</keyword>
<dbReference type="SUPFAM" id="SSF55874">
    <property type="entry name" value="ATPase domain of HSP90 chaperone/DNA topoisomerase II/histidine kinase"/>
    <property type="match status" value="1"/>
</dbReference>
<dbReference type="CDD" id="cd00082">
    <property type="entry name" value="HisKA"/>
    <property type="match status" value="1"/>
</dbReference>
<dbReference type="PROSITE" id="PS50109">
    <property type="entry name" value="HIS_KIN"/>
    <property type="match status" value="1"/>
</dbReference>
<gene>
    <name evidence="10" type="ORF">BECKLPF1236A_GA0070988_100082</name>
    <name evidence="11" type="ORF">BECKLPF1236C_GA0070990_100092</name>
</gene>
<dbReference type="Gene3D" id="3.30.565.10">
    <property type="entry name" value="Histidine kinase-like ATPase, C-terminal domain"/>
    <property type="match status" value="1"/>
</dbReference>
<dbReference type="InterPro" id="IPR036097">
    <property type="entry name" value="HisK_dim/P_sf"/>
</dbReference>
<dbReference type="Pfam" id="PF00512">
    <property type="entry name" value="HisKA"/>
    <property type="match status" value="1"/>
</dbReference>
<evidence type="ECO:0000256" key="8">
    <source>
        <dbReference type="ARBA" id="ARBA00023012"/>
    </source>
</evidence>
<protein>
    <recommendedName>
        <fullName evidence="2">histidine kinase</fullName>
        <ecNumber evidence="2">2.7.13.3</ecNumber>
    </recommendedName>
</protein>
<dbReference type="GO" id="GO:0005524">
    <property type="term" value="F:ATP binding"/>
    <property type="evidence" value="ECO:0007669"/>
    <property type="project" value="UniProtKB-KW"/>
</dbReference>
<feature type="domain" description="Histidine kinase" evidence="9">
    <location>
        <begin position="113"/>
        <end position="328"/>
    </location>
</feature>
<dbReference type="GO" id="GO:0000155">
    <property type="term" value="F:phosphorelay sensor kinase activity"/>
    <property type="evidence" value="ECO:0007669"/>
    <property type="project" value="InterPro"/>
</dbReference>